<dbReference type="InterPro" id="IPR013943">
    <property type="entry name" value="Pet127"/>
</dbReference>
<organism evidence="2 3">
    <name type="scientific">Suillus luteus UH-Slu-Lm8-n1</name>
    <dbReference type="NCBI Taxonomy" id="930992"/>
    <lineage>
        <taxon>Eukaryota</taxon>
        <taxon>Fungi</taxon>
        <taxon>Dikarya</taxon>
        <taxon>Basidiomycota</taxon>
        <taxon>Agaricomycotina</taxon>
        <taxon>Agaricomycetes</taxon>
        <taxon>Agaricomycetidae</taxon>
        <taxon>Boletales</taxon>
        <taxon>Suillineae</taxon>
        <taxon>Suillaceae</taxon>
        <taxon>Suillus</taxon>
    </lineage>
</organism>
<dbReference type="PANTHER" id="PTHR31014">
    <property type="entry name" value="MITOCHONDRIAL TRANSLATION SYSTEM COMPONENT PET127-RELATED"/>
    <property type="match status" value="1"/>
</dbReference>
<feature type="compositionally biased region" description="Basic and acidic residues" evidence="1">
    <location>
        <begin position="705"/>
        <end position="773"/>
    </location>
</feature>
<feature type="region of interest" description="Disordered" evidence="1">
    <location>
        <begin position="289"/>
        <end position="308"/>
    </location>
</feature>
<keyword evidence="3" id="KW-1185">Reference proteome</keyword>
<dbReference type="AlphaFoldDB" id="A0A0D0AG18"/>
<sequence>MHRLHNARSIAIDALTCRKRAFGVSTAVLNDTSDTDSSRTQGQHIVDLGKDDSRSGKTVTEQGQQDGHGHGNGQNYMPGKLSRSLRRRRDPSHAQSSYTATEHTDAKTTSSSSNLDSLVREIIQPFKNPLLRESTQRSEHPSEGIIDVCTRNSHHVVPAAGASKRRKKEKHPRGEKAKALGKAKTGGAGTRPVVESARASLAKLDADRAGTLQLLMASRGNNPLPSDDPTLGWGEDVLRPGNDESTIHSLNKMFGKRKTRLDPPPHEHHPPPYTRRVEGLFDDARDLSAPTSTGPNSTNNILEDIDPPSEHKPIAQLAHGLDRVLFNPGVHWLQDPHSRVYNFSPWLESIPKVTDFAFERVTGFIRSSQDEDLHTLAQIHSRPYVGSTSSLTGLLSQIYFLISGNKEVDTSVLSGAFGLEPTNFTPGQRMPVSVVLRYKDGVWAVDSGKDGEDDSDKNVLTWMGTLLEKFLTVPESDFKALMRSSPGSAEGEEDKRREAYRYAKSNRFLMRSQLDCVDSRLPGTGVFDVKTRAAVPIRLDLLNFEENSGYLIRTLHGPLESFEKEYYDLIRSAFLKYSFQARIGNMDGVFVAYHNTARIFGFQYVSLEEMDARLFGEEEKPKSKSTGDANSDSLGAPTRGTRVFEKCVKLLETVMDEIVGVFGERSVKCTFETREQSSKMNVWVEPLEWDAEKEGKGKNVVELKEAEEVEEQGKVGEEEENQVKVEEGQVKTEENQVKAEAEARIAEQERDREEEENVKSEESQTKAEEEAKVAEQGTDGEQEGNQAETEEPPIVQIDVEVQNFIAGRPVWGPRAIEVAPHENWILRWRISHNSLEASKVRANLASAKSRQFRAWNFPAHISRPEEMRAWWNALDFGGRKNAASLSDEGEEVAEGKSDDVVVGDTSPVVMLEEDGLIEEEEEPEADENDAPLFNPKLFRWPSKNINVLRQLSRDGRNETLRVVAEDEAMGREKVVWGLSGIGGAANSGTKEVPGDSSPASTVTQASEMGTVDAVAQSSEEKV</sequence>
<feature type="compositionally biased region" description="Polar residues" evidence="1">
    <location>
        <begin position="997"/>
        <end position="1007"/>
    </location>
</feature>
<dbReference type="Proteomes" id="UP000054485">
    <property type="component" value="Unassembled WGS sequence"/>
</dbReference>
<feature type="compositionally biased region" description="Polar residues" evidence="1">
    <location>
        <begin position="289"/>
        <end position="301"/>
    </location>
</feature>
<feature type="region of interest" description="Disordered" evidence="1">
    <location>
        <begin position="705"/>
        <end position="795"/>
    </location>
</feature>
<gene>
    <name evidence="2" type="ORF">CY34DRAFT_810728</name>
</gene>
<dbReference type="PANTHER" id="PTHR31014:SF0">
    <property type="entry name" value="MITOCHONDRIAL TRANSLATION SYSTEM COMPONENT PET127-RELATED"/>
    <property type="match status" value="1"/>
</dbReference>
<dbReference type="Pfam" id="PF08634">
    <property type="entry name" value="Pet127"/>
    <property type="match status" value="1"/>
</dbReference>
<protein>
    <recommendedName>
        <fullName evidence="4">Pet127-domain-containing protein</fullName>
    </recommendedName>
</protein>
<evidence type="ECO:0008006" key="4">
    <source>
        <dbReference type="Google" id="ProtNLM"/>
    </source>
</evidence>
<feature type="compositionally biased region" description="Polar residues" evidence="1">
    <location>
        <begin position="93"/>
        <end position="116"/>
    </location>
</feature>
<reference evidence="2 3" key="1">
    <citation type="submission" date="2014-04" db="EMBL/GenBank/DDBJ databases">
        <authorList>
            <consortium name="DOE Joint Genome Institute"/>
            <person name="Kuo A."/>
            <person name="Ruytinx J."/>
            <person name="Rineau F."/>
            <person name="Colpaert J."/>
            <person name="Kohler A."/>
            <person name="Nagy L.G."/>
            <person name="Floudas D."/>
            <person name="Copeland A."/>
            <person name="Barry K.W."/>
            <person name="Cichocki N."/>
            <person name="Veneault-Fourrey C."/>
            <person name="LaButti K."/>
            <person name="Lindquist E.A."/>
            <person name="Lipzen A."/>
            <person name="Lundell T."/>
            <person name="Morin E."/>
            <person name="Murat C."/>
            <person name="Sun H."/>
            <person name="Tunlid A."/>
            <person name="Henrissat B."/>
            <person name="Grigoriev I.V."/>
            <person name="Hibbett D.S."/>
            <person name="Martin F."/>
            <person name="Nordberg H.P."/>
            <person name="Cantor M.N."/>
            <person name="Hua S.X."/>
        </authorList>
    </citation>
    <scope>NUCLEOTIDE SEQUENCE [LARGE SCALE GENOMIC DNA]</scope>
    <source>
        <strain evidence="2 3">UH-Slu-Lm8-n1</strain>
    </source>
</reference>
<reference evidence="3" key="2">
    <citation type="submission" date="2015-01" db="EMBL/GenBank/DDBJ databases">
        <title>Evolutionary Origins and Diversification of the Mycorrhizal Mutualists.</title>
        <authorList>
            <consortium name="DOE Joint Genome Institute"/>
            <consortium name="Mycorrhizal Genomics Consortium"/>
            <person name="Kohler A."/>
            <person name="Kuo A."/>
            <person name="Nagy L.G."/>
            <person name="Floudas D."/>
            <person name="Copeland A."/>
            <person name="Barry K.W."/>
            <person name="Cichocki N."/>
            <person name="Veneault-Fourrey C."/>
            <person name="LaButti K."/>
            <person name="Lindquist E.A."/>
            <person name="Lipzen A."/>
            <person name="Lundell T."/>
            <person name="Morin E."/>
            <person name="Murat C."/>
            <person name="Riley R."/>
            <person name="Ohm R."/>
            <person name="Sun H."/>
            <person name="Tunlid A."/>
            <person name="Henrissat B."/>
            <person name="Grigoriev I.V."/>
            <person name="Hibbett D.S."/>
            <person name="Martin F."/>
        </authorList>
    </citation>
    <scope>NUCLEOTIDE SEQUENCE [LARGE SCALE GENOMIC DNA]</scope>
    <source>
        <strain evidence="3">UH-Slu-Lm8-n1</strain>
    </source>
</reference>
<dbReference type="OrthoDB" id="10249045at2759"/>
<dbReference type="InParanoid" id="A0A0D0AG18"/>
<feature type="region of interest" description="Disordered" evidence="1">
    <location>
        <begin position="30"/>
        <end position="116"/>
    </location>
</feature>
<evidence type="ECO:0000313" key="2">
    <source>
        <dbReference type="EMBL" id="KIK37074.1"/>
    </source>
</evidence>
<feature type="region of interest" description="Disordered" evidence="1">
    <location>
        <begin position="984"/>
        <end position="1022"/>
    </location>
</feature>
<dbReference type="GO" id="GO:0005740">
    <property type="term" value="C:mitochondrial envelope"/>
    <property type="evidence" value="ECO:0007669"/>
    <property type="project" value="TreeGrafter"/>
</dbReference>
<feature type="compositionally biased region" description="Polar residues" evidence="1">
    <location>
        <begin position="624"/>
        <end position="633"/>
    </location>
</feature>
<name>A0A0D0AG18_9AGAM</name>
<accession>A0A0D0AG18</accession>
<dbReference type="HOGENOM" id="CLU_295801_0_0_1"/>
<evidence type="ECO:0000313" key="3">
    <source>
        <dbReference type="Proteomes" id="UP000054485"/>
    </source>
</evidence>
<feature type="region of interest" description="Disordered" evidence="1">
    <location>
        <begin position="618"/>
        <end position="637"/>
    </location>
</feature>
<dbReference type="GO" id="GO:0000964">
    <property type="term" value="P:mitochondrial RNA 5'-end processing"/>
    <property type="evidence" value="ECO:0007669"/>
    <property type="project" value="TreeGrafter"/>
</dbReference>
<proteinExistence type="predicted"/>
<dbReference type="STRING" id="930992.A0A0D0AG18"/>
<feature type="region of interest" description="Disordered" evidence="1">
    <location>
        <begin position="157"/>
        <end position="192"/>
    </location>
</feature>
<dbReference type="EMBL" id="KN835477">
    <property type="protein sequence ID" value="KIK37074.1"/>
    <property type="molecule type" value="Genomic_DNA"/>
</dbReference>
<evidence type="ECO:0000256" key="1">
    <source>
        <dbReference type="SAM" id="MobiDB-lite"/>
    </source>
</evidence>